<dbReference type="RefSeq" id="XP_025369158.1">
    <property type="nucleotide sequence ID" value="XM_025510438.1"/>
</dbReference>
<feature type="compositionally biased region" description="Basic and acidic residues" evidence="2">
    <location>
        <begin position="153"/>
        <end position="181"/>
    </location>
</feature>
<accession>A0A316VYL5</accession>
<dbReference type="InterPro" id="IPR051477">
    <property type="entry name" value="Expansin_CellWall"/>
</dbReference>
<dbReference type="STRING" id="1522189.A0A316VYL5"/>
<feature type="region of interest" description="Disordered" evidence="2">
    <location>
        <begin position="120"/>
        <end position="223"/>
    </location>
</feature>
<protein>
    <recommendedName>
        <fullName evidence="4">RlpA-like protein double-psi beta-barrel domain-containing protein</fullName>
    </recommendedName>
</protein>
<evidence type="ECO:0000256" key="3">
    <source>
        <dbReference type="SAM" id="SignalP"/>
    </source>
</evidence>
<dbReference type="InterPro" id="IPR009009">
    <property type="entry name" value="RlpA-like_DPBB"/>
</dbReference>
<proteinExistence type="predicted"/>
<dbReference type="Gene3D" id="2.40.40.10">
    <property type="entry name" value="RlpA-like domain"/>
    <property type="match status" value="1"/>
</dbReference>
<evidence type="ECO:0000256" key="1">
    <source>
        <dbReference type="ARBA" id="ARBA00022729"/>
    </source>
</evidence>
<dbReference type="Proteomes" id="UP000245783">
    <property type="component" value="Unassembled WGS sequence"/>
</dbReference>
<dbReference type="PANTHER" id="PTHR31836">
    <property type="match status" value="1"/>
</dbReference>
<feature type="compositionally biased region" description="Acidic residues" evidence="2">
    <location>
        <begin position="124"/>
        <end position="143"/>
    </location>
</feature>
<dbReference type="GeneID" id="37032308"/>
<dbReference type="OrthoDB" id="623670at2759"/>
<dbReference type="PANTHER" id="PTHR31836:SF28">
    <property type="entry name" value="SRCR DOMAIN-CONTAINING PROTEIN-RELATED"/>
    <property type="match status" value="1"/>
</dbReference>
<feature type="domain" description="RlpA-like protein double-psi beta-barrel" evidence="4">
    <location>
        <begin position="253"/>
        <end position="319"/>
    </location>
</feature>
<sequence>MRFHMASVLALCLTTFIASTVADTTQFVSQNAAARAAVAARDASALLARGHHAHPHARSLTLAEGRKFRVRRSTAAQREAQAKLNAYAENQAAINTKWQAAAMESLKKGETPQTFEQFAAQDDGSADDSSDDASDESSDDNDDDQKATPKTKPIQEKASDSKPAQDTKPKQQKSQDTKPEQHQQQQQQQVQKPKASPTTHTETHASSSSESTSTGQAGAGSGKQYSGDGTFYATGLGACGWTNKDSDYIVAVSQDLYNTFGLSNDSKVCGRKITAHRGSKSVTVTVSDACPGCAWGSLDFSPAAFKALGTEDEGRIPITWTFA</sequence>
<evidence type="ECO:0000256" key="2">
    <source>
        <dbReference type="SAM" id="MobiDB-lite"/>
    </source>
</evidence>
<keyword evidence="6" id="KW-1185">Reference proteome</keyword>
<evidence type="ECO:0000259" key="4">
    <source>
        <dbReference type="Pfam" id="PF03330"/>
    </source>
</evidence>
<dbReference type="AlphaFoldDB" id="A0A316VYL5"/>
<dbReference type="EMBL" id="KZ819385">
    <property type="protein sequence ID" value="PWN41998.1"/>
    <property type="molecule type" value="Genomic_DNA"/>
</dbReference>
<dbReference type="InterPro" id="IPR036908">
    <property type="entry name" value="RlpA-like_sf"/>
</dbReference>
<feature type="compositionally biased region" description="Low complexity" evidence="2">
    <location>
        <begin position="182"/>
        <end position="216"/>
    </location>
</feature>
<name>A0A316VYL5_9BASI</name>
<dbReference type="Pfam" id="PF03330">
    <property type="entry name" value="DPBB_1"/>
    <property type="match status" value="1"/>
</dbReference>
<reference evidence="5 6" key="1">
    <citation type="journal article" date="2018" name="Mol. Biol. Evol.">
        <title>Broad Genomic Sampling Reveals a Smut Pathogenic Ancestry of the Fungal Clade Ustilaginomycotina.</title>
        <authorList>
            <person name="Kijpornyongpan T."/>
            <person name="Mondo S.J."/>
            <person name="Barry K."/>
            <person name="Sandor L."/>
            <person name="Lee J."/>
            <person name="Lipzen A."/>
            <person name="Pangilinan J."/>
            <person name="LaButti K."/>
            <person name="Hainaut M."/>
            <person name="Henrissat B."/>
            <person name="Grigoriev I.V."/>
            <person name="Spatafora J.W."/>
            <person name="Aime M.C."/>
        </authorList>
    </citation>
    <scope>NUCLEOTIDE SEQUENCE [LARGE SCALE GENOMIC DNA]</scope>
    <source>
        <strain evidence="5 6">MCA 4658</strain>
    </source>
</reference>
<keyword evidence="1 3" id="KW-0732">Signal</keyword>
<dbReference type="CDD" id="cd22191">
    <property type="entry name" value="DPBB_RlpA_EXP_N-like"/>
    <property type="match status" value="1"/>
</dbReference>
<organism evidence="5 6">
    <name type="scientific">Ceraceosorus guamensis</name>
    <dbReference type="NCBI Taxonomy" id="1522189"/>
    <lineage>
        <taxon>Eukaryota</taxon>
        <taxon>Fungi</taxon>
        <taxon>Dikarya</taxon>
        <taxon>Basidiomycota</taxon>
        <taxon>Ustilaginomycotina</taxon>
        <taxon>Exobasidiomycetes</taxon>
        <taxon>Ceraceosorales</taxon>
        <taxon>Ceraceosoraceae</taxon>
        <taxon>Ceraceosorus</taxon>
    </lineage>
</organism>
<evidence type="ECO:0000313" key="6">
    <source>
        <dbReference type="Proteomes" id="UP000245783"/>
    </source>
</evidence>
<dbReference type="SUPFAM" id="SSF50685">
    <property type="entry name" value="Barwin-like endoglucanases"/>
    <property type="match status" value="1"/>
</dbReference>
<gene>
    <name evidence="5" type="ORF">IE81DRAFT_150801</name>
</gene>
<feature type="signal peptide" evidence="3">
    <location>
        <begin position="1"/>
        <end position="22"/>
    </location>
</feature>
<feature type="chain" id="PRO_5016343746" description="RlpA-like protein double-psi beta-barrel domain-containing protein" evidence="3">
    <location>
        <begin position="23"/>
        <end position="323"/>
    </location>
</feature>
<evidence type="ECO:0000313" key="5">
    <source>
        <dbReference type="EMBL" id="PWN41998.1"/>
    </source>
</evidence>
<dbReference type="InParanoid" id="A0A316VYL5"/>